<dbReference type="GO" id="GO:0046872">
    <property type="term" value="F:metal ion binding"/>
    <property type="evidence" value="ECO:0007669"/>
    <property type="project" value="UniProtKB-KW"/>
</dbReference>
<dbReference type="PRINTS" id="PR00083">
    <property type="entry name" value="HOLDHDRGNASE"/>
</dbReference>
<feature type="binding site" evidence="8">
    <location>
        <position position="252"/>
    </location>
    <ligand>
        <name>substrate</name>
    </ligand>
</feature>
<feature type="binding site" evidence="8">
    <location>
        <position position="407"/>
    </location>
    <ligand>
        <name>substrate</name>
    </ligand>
</feature>
<dbReference type="GO" id="GO:0000105">
    <property type="term" value="P:L-histidine biosynthetic process"/>
    <property type="evidence" value="ECO:0007669"/>
    <property type="project" value="InterPro"/>
</dbReference>
<feature type="binding site" evidence="7">
    <location>
        <position position="181"/>
    </location>
    <ligand>
        <name>NAD(+)</name>
        <dbReference type="ChEBI" id="CHEBI:57540"/>
    </ligand>
</feature>
<dbReference type="FunFam" id="3.40.50.1980:FF:000001">
    <property type="entry name" value="Histidinol dehydrogenase"/>
    <property type="match status" value="1"/>
</dbReference>
<feature type="binding site" evidence="8">
    <location>
        <position position="227"/>
    </location>
    <ligand>
        <name>substrate</name>
    </ligand>
</feature>
<dbReference type="InterPro" id="IPR016161">
    <property type="entry name" value="Ald_DH/histidinol_DH"/>
</dbReference>
<evidence type="ECO:0000256" key="6">
    <source>
        <dbReference type="PIRSR" id="PIRSR000099-1"/>
    </source>
</evidence>
<protein>
    <recommendedName>
        <fullName evidence="4">Histidinol dehydrogenase homolog</fullName>
    </recommendedName>
</protein>
<gene>
    <name evidence="11" type="primary">hpsN_1</name>
    <name evidence="11" type="ORF">ROG8370_01227</name>
</gene>
<feature type="binding site" evidence="9">
    <location>
        <position position="249"/>
    </location>
    <ligand>
        <name>Zn(2+)</name>
        <dbReference type="ChEBI" id="CHEBI:29105"/>
    </ligand>
</feature>
<evidence type="ECO:0000313" key="11">
    <source>
        <dbReference type="EMBL" id="SLN31038.1"/>
    </source>
</evidence>
<evidence type="ECO:0000313" key="12">
    <source>
        <dbReference type="Proteomes" id="UP000194012"/>
    </source>
</evidence>
<feature type="binding site" evidence="8">
    <location>
        <position position="320"/>
    </location>
    <ligand>
        <name>substrate</name>
    </ligand>
</feature>
<evidence type="ECO:0000256" key="1">
    <source>
        <dbReference type="ARBA" id="ARBA00022723"/>
    </source>
</evidence>
<dbReference type="PANTHER" id="PTHR21256:SF14">
    <property type="entry name" value="HISTIDINOL DEHYDROGENASE"/>
    <property type="match status" value="1"/>
</dbReference>
<dbReference type="GO" id="GO:0004399">
    <property type="term" value="F:histidinol dehydrogenase activity"/>
    <property type="evidence" value="ECO:0007669"/>
    <property type="project" value="InterPro"/>
</dbReference>
<feature type="binding site" evidence="8">
    <location>
        <position position="249"/>
    </location>
    <ligand>
        <name>substrate</name>
    </ligand>
</feature>
<feature type="binding site" evidence="7">
    <location>
        <position position="119"/>
    </location>
    <ligand>
        <name>NAD(+)</name>
        <dbReference type="ChEBI" id="CHEBI:57540"/>
    </ligand>
</feature>
<dbReference type="Gene3D" id="1.20.5.1300">
    <property type="match status" value="1"/>
</dbReference>
<dbReference type="PANTHER" id="PTHR21256">
    <property type="entry name" value="HISTIDINOL DEHYDROGENASE HDH"/>
    <property type="match status" value="1"/>
</dbReference>
<evidence type="ECO:0000256" key="7">
    <source>
        <dbReference type="PIRSR" id="PIRSR000099-2"/>
    </source>
</evidence>
<evidence type="ECO:0000256" key="5">
    <source>
        <dbReference type="PIRNR" id="PIRNR000099"/>
    </source>
</evidence>
<feature type="active site" description="Proton acceptor" evidence="6">
    <location>
        <position position="319"/>
    </location>
</feature>
<evidence type="ECO:0000256" key="2">
    <source>
        <dbReference type="ARBA" id="ARBA00022833"/>
    </source>
</evidence>
<dbReference type="EMBL" id="FWFJ01000008">
    <property type="protein sequence ID" value="SLN31038.1"/>
    <property type="molecule type" value="Genomic_DNA"/>
</dbReference>
<keyword evidence="2 9" id="KW-0862">Zinc</keyword>
<dbReference type="Proteomes" id="UP000194012">
    <property type="component" value="Unassembled WGS sequence"/>
</dbReference>
<dbReference type="OrthoDB" id="9805269at2"/>
<dbReference type="RefSeq" id="WP_085826175.1">
    <property type="nucleotide sequence ID" value="NZ_FWFJ01000008.1"/>
</dbReference>
<dbReference type="PIRSF" id="PIRSF000099">
    <property type="entry name" value="Histidinol_dh"/>
    <property type="match status" value="1"/>
</dbReference>
<dbReference type="Gene3D" id="3.40.50.1980">
    <property type="entry name" value="Nitrogenase molybdenum iron protein domain"/>
    <property type="match status" value="2"/>
</dbReference>
<sequence>MPMTYLKTAPGQPPQTAADVADTVQLMLARLRTGGAQVALEYARTLDGWKGEITVTRDQIAAATARVPQALKDDIDWAHDNISRFAEAQRATAQDMQIELRPGLIAGQRQIPLGAAGCYVPGGRYSHIASALMSIATARVAGVADITACSPPCAGAGIPDAMLYAMDQAGATRILTIGGVQGIAALAFGLFGAPPADILVGPGNAYVAEAKRQLFGPIGIDMFAGPTDSLILADDTADAETVAADLVGQAEHGANSPVWLATTDPALAEAVLDRIPALIADLPEPNRSAAATAWADLGEVALCDTPEDMADFADQKAPEHLHVQARDLDWWRTRLRAYGSLFLGEKTTVAFGDKAAGPNHVLPTSGAARYTGGLSVHKFLKTVTWQEVDDRALPDLARVTASLSRAERMEGHARTADIRLAQATPEAQAIPSAG</sequence>
<proteinExistence type="inferred from homology"/>
<evidence type="ECO:0000256" key="10">
    <source>
        <dbReference type="RuleBase" id="RU004175"/>
    </source>
</evidence>
<keyword evidence="7" id="KW-0520">NAD</keyword>
<dbReference type="GO" id="GO:0051287">
    <property type="term" value="F:NAD binding"/>
    <property type="evidence" value="ECO:0007669"/>
    <property type="project" value="InterPro"/>
</dbReference>
<evidence type="ECO:0000256" key="3">
    <source>
        <dbReference type="ARBA" id="ARBA00023002"/>
    </source>
</evidence>
<comment type="cofactor">
    <cofactor evidence="9">
        <name>Zn(2+)</name>
        <dbReference type="ChEBI" id="CHEBI:29105"/>
    </cofactor>
    <text evidence="9">Binds 1 zinc ion per subunit.</text>
</comment>
<accession>A0A1X6YTS8</accession>
<keyword evidence="3 5" id="KW-0560">Oxidoreductase</keyword>
<organism evidence="11 12">
    <name type="scientific">Roseovarius gaetbuli</name>
    <dbReference type="NCBI Taxonomy" id="1356575"/>
    <lineage>
        <taxon>Bacteria</taxon>
        <taxon>Pseudomonadati</taxon>
        <taxon>Pseudomonadota</taxon>
        <taxon>Alphaproteobacteria</taxon>
        <taxon>Rhodobacterales</taxon>
        <taxon>Roseobacteraceae</taxon>
        <taxon>Roseovarius</taxon>
    </lineage>
</organism>
<feature type="active site" description="Proton acceptor" evidence="6">
    <location>
        <position position="320"/>
    </location>
</feature>
<comment type="similarity">
    <text evidence="5 10">Belongs to the histidinol dehydrogenase family.</text>
</comment>
<dbReference type="AlphaFoldDB" id="A0A1X6YTS8"/>
<feature type="binding site" evidence="8">
    <location>
        <position position="353"/>
    </location>
    <ligand>
        <name>substrate</name>
    </ligand>
</feature>
<keyword evidence="1 9" id="KW-0479">Metal-binding</keyword>
<evidence type="ECO:0000256" key="4">
    <source>
        <dbReference type="ARBA" id="ARBA00072814"/>
    </source>
</evidence>
<evidence type="ECO:0000256" key="9">
    <source>
        <dbReference type="PIRSR" id="PIRSR000099-4"/>
    </source>
</evidence>
<feature type="binding site" evidence="8">
    <location>
        <position position="412"/>
    </location>
    <ligand>
        <name>substrate</name>
    </ligand>
</feature>
<dbReference type="CDD" id="cd06572">
    <property type="entry name" value="Histidinol_dh"/>
    <property type="match status" value="1"/>
</dbReference>
<name>A0A1X6YTS8_9RHOB</name>
<dbReference type="InterPro" id="IPR012131">
    <property type="entry name" value="Hstdl_DH"/>
</dbReference>
<dbReference type="PROSITE" id="PS00611">
    <property type="entry name" value="HISOL_DEHYDROGENASE"/>
    <property type="match status" value="1"/>
</dbReference>
<evidence type="ECO:0000256" key="8">
    <source>
        <dbReference type="PIRSR" id="PIRSR000099-3"/>
    </source>
</evidence>
<dbReference type="Pfam" id="PF00815">
    <property type="entry name" value="Histidinol_dh"/>
    <property type="match status" value="1"/>
</dbReference>
<dbReference type="InterPro" id="IPR022695">
    <property type="entry name" value="Histidinol_DH_monofunct"/>
</dbReference>
<keyword evidence="12" id="KW-1185">Reference proteome</keyword>
<reference evidence="12" key="1">
    <citation type="submission" date="2017-03" db="EMBL/GenBank/DDBJ databases">
        <authorList>
            <person name="Rodrigo-Torres L."/>
            <person name="Arahal R.D."/>
            <person name="Lucena T."/>
        </authorList>
    </citation>
    <scope>NUCLEOTIDE SEQUENCE [LARGE SCALE GENOMIC DNA]</scope>
    <source>
        <strain evidence="12">CECT 8370</strain>
    </source>
</reference>
<dbReference type="GO" id="GO:0005829">
    <property type="term" value="C:cytosol"/>
    <property type="evidence" value="ECO:0007669"/>
    <property type="project" value="TreeGrafter"/>
</dbReference>
<feature type="binding site" evidence="9">
    <location>
        <position position="252"/>
    </location>
    <ligand>
        <name>Zn(2+)</name>
        <dbReference type="ChEBI" id="CHEBI:29105"/>
    </ligand>
</feature>
<dbReference type="NCBIfam" id="TIGR00069">
    <property type="entry name" value="hisD"/>
    <property type="match status" value="1"/>
</dbReference>
<dbReference type="InterPro" id="IPR001692">
    <property type="entry name" value="Histidinol_DH_CS"/>
</dbReference>
<feature type="binding site" evidence="7">
    <location>
        <position position="204"/>
    </location>
    <ligand>
        <name>NAD(+)</name>
        <dbReference type="ChEBI" id="CHEBI:57540"/>
    </ligand>
</feature>
<feature type="binding site" evidence="9">
    <location>
        <position position="353"/>
    </location>
    <ligand>
        <name>Zn(2+)</name>
        <dbReference type="ChEBI" id="CHEBI:29105"/>
    </ligand>
</feature>
<feature type="binding site" evidence="9">
    <location>
        <position position="412"/>
    </location>
    <ligand>
        <name>Zn(2+)</name>
        <dbReference type="ChEBI" id="CHEBI:29105"/>
    </ligand>
</feature>
<dbReference type="SUPFAM" id="SSF53720">
    <property type="entry name" value="ALDH-like"/>
    <property type="match status" value="1"/>
</dbReference>